<accession>A0A645ENU3</accession>
<gene>
    <name evidence="1" type="ORF">SDC9_150243</name>
</gene>
<proteinExistence type="predicted"/>
<comment type="caution">
    <text evidence="1">The sequence shown here is derived from an EMBL/GenBank/DDBJ whole genome shotgun (WGS) entry which is preliminary data.</text>
</comment>
<dbReference type="AlphaFoldDB" id="A0A645ENU3"/>
<organism evidence="1">
    <name type="scientific">bioreactor metagenome</name>
    <dbReference type="NCBI Taxonomy" id="1076179"/>
    <lineage>
        <taxon>unclassified sequences</taxon>
        <taxon>metagenomes</taxon>
        <taxon>ecological metagenomes</taxon>
    </lineage>
</organism>
<evidence type="ECO:0000313" key="1">
    <source>
        <dbReference type="EMBL" id="MPN03020.1"/>
    </source>
</evidence>
<dbReference type="EMBL" id="VSSQ01048969">
    <property type="protein sequence ID" value="MPN03020.1"/>
    <property type="molecule type" value="Genomic_DNA"/>
</dbReference>
<name>A0A645ENU3_9ZZZZ</name>
<protein>
    <submittedName>
        <fullName evidence="1">Uncharacterized protein</fullName>
    </submittedName>
</protein>
<sequence>MMQLAKYLTGFVKNKVLINTLEEGKTKSFKMNVERSGISSVKEKVLFGNRVPMEKIFERLEKQRSPEIIMIDSLQYAKLNKKGFEELRERFRNKLWIFISQADKSGNPKGSLAEDIKFDADVKIKVEGFKAYPESRYGGGKEYIIDAERAASYYAKLE</sequence>
<reference evidence="1" key="1">
    <citation type="submission" date="2019-08" db="EMBL/GenBank/DDBJ databases">
        <authorList>
            <person name="Kucharzyk K."/>
            <person name="Murdoch R.W."/>
            <person name="Higgins S."/>
            <person name="Loffler F."/>
        </authorList>
    </citation>
    <scope>NUCLEOTIDE SEQUENCE</scope>
</reference>